<accession>A0A368H980</accession>
<protein>
    <recommendedName>
        <fullName evidence="4">SCP domain-containing protein</fullName>
    </recommendedName>
</protein>
<name>A0A368H980_ANCCA</name>
<dbReference type="EMBL" id="JOJR01000003">
    <property type="protein sequence ID" value="RCN53163.1"/>
    <property type="molecule type" value="Genomic_DNA"/>
</dbReference>
<evidence type="ECO:0000313" key="2">
    <source>
        <dbReference type="EMBL" id="RCN53163.1"/>
    </source>
</evidence>
<evidence type="ECO:0000256" key="1">
    <source>
        <dbReference type="SAM" id="SignalP"/>
    </source>
</evidence>
<sequence length="87" mass="9655">MHLPTYLFACTAVSLSTAKYIGGKKPPADCDRPVQFLKGKEFVDKINEHRSRMIKGKQNNGGHGKLPTGENVLEMRYRGCSYNGIPS</sequence>
<proteinExistence type="predicted"/>
<keyword evidence="1" id="KW-0732">Signal</keyword>
<dbReference type="Proteomes" id="UP000252519">
    <property type="component" value="Unassembled WGS sequence"/>
</dbReference>
<reference evidence="2 3" key="1">
    <citation type="submission" date="2014-10" db="EMBL/GenBank/DDBJ databases">
        <title>Draft genome of the hookworm Ancylostoma caninum.</title>
        <authorList>
            <person name="Mitreva M."/>
        </authorList>
    </citation>
    <scope>NUCLEOTIDE SEQUENCE [LARGE SCALE GENOMIC DNA]</scope>
    <source>
        <strain evidence="2 3">Baltimore</strain>
    </source>
</reference>
<dbReference type="AlphaFoldDB" id="A0A368H980"/>
<dbReference type="OrthoDB" id="10422906at2759"/>
<gene>
    <name evidence="2" type="ORF">ANCCAN_00717</name>
</gene>
<feature type="chain" id="PRO_5017066516" description="SCP domain-containing protein" evidence="1">
    <location>
        <begin position="19"/>
        <end position="87"/>
    </location>
</feature>
<comment type="caution">
    <text evidence="2">The sequence shown here is derived from an EMBL/GenBank/DDBJ whole genome shotgun (WGS) entry which is preliminary data.</text>
</comment>
<evidence type="ECO:0000313" key="3">
    <source>
        <dbReference type="Proteomes" id="UP000252519"/>
    </source>
</evidence>
<evidence type="ECO:0008006" key="4">
    <source>
        <dbReference type="Google" id="ProtNLM"/>
    </source>
</evidence>
<feature type="signal peptide" evidence="1">
    <location>
        <begin position="1"/>
        <end position="18"/>
    </location>
</feature>
<organism evidence="2 3">
    <name type="scientific">Ancylostoma caninum</name>
    <name type="common">Dog hookworm</name>
    <dbReference type="NCBI Taxonomy" id="29170"/>
    <lineage>
        <taxon>Eukaryota</taxon>
        <taxon>Metazoa</taxon>
        <taxon>Ecdysozoa</taxon>
        <taxon>Nematoda</taxon>
        <taxon>Chromadorea</taxon>
        <taxon>Rhabditida</taxon>
        <taxon>Rhabditina</taxon>
        <taxon>Rhabditomorpha</taxon>
        <taxon>Strongyloidea</taxon>
        <taxon>Ancylostomatidae</taxon>
        <taxon>Ancylostomatinae</taxon>
        <taxon>Ancylostoma</taxon>
    </lineage>
</organism>
<keyword evidence="3" id="KW-1185">Reference proteome</keyword>